<dbReference type="Proteomes" id="UP000789366">
    <property type="component" value="Unassembled WGS sequence"/>
</dbReference>
<proteinExistence type="predicted"/>
<gene>
    <name evidence="1" type="ORF">SPELUC_LOCUS8107</name>
</gene>
<dbReference type="EMBL" id="CAJVPW010011642">
    <property type="protein sequence ID" value="CAG8627646.1"/>
    <property type="molecule type" value="Genomic_DNA"/>
</dbReference>
<sequence>MSFVTLTHLTIINKPSESNKCLLKVSLLETSQGISTKIDNDNFGIKMLITDYIGQDYEYMIFVTRSKFLHVHQNITKNSKDAPITQIPLLTLTDIKSEASIKHKRSEESDQFIDVKFTNINNNRLEANETNLIEPNQELEKLIKKNRLQKNFT</sequence>
<evidence type="ECO:0000313" key="2">
    <source>
        <dbReference type="Proteomes" id="UP000789366"/>
    </source>
</evidence>
<keyword evidence="2" id="KW-1185">Reference proteome</keyword>
<accession>A0ACA9N448</accession>
<organism evidence="1 2">
    <name type="scientific">Cetraspora pellucida</name>
    <dbReference type="NCBI Taxonomy" id="1433469"/>
    <lineage>
        <taxon>Eukaryota</taxon>
        <taxon>Fungi</taxon>
        <taxon>Fungi incertae sedis</taxon>
        <taxon>Mucoromycota</taxon>
        <taxon>Glomeromycotina</taxon>
        <taxon>Glomeromycetes</taxon>
        <taxon>Diversisporales</taxon>
        <taxon>Gigasporaceae</taxon>
        <taxon>Cetraspora</taxon>
    </lineage>
</organism>
<evidence type="ECO:0000313" key="1">
    <source>
        <dbReference type="EMBL" id="CAG8627646.1"/>
    </source>
</evidence>
<reference evidence="1" key="1">
    <citation type="submission" date="2021-06" db="EMBL/GenBank/DDBJ databases">
        <authorList>
            <person name="Kallberg Y."/>
            <person name="Tangrot J."/>
            <person name="Rosling A."/>
        </authorList>
    </citation>
    <scope>NUCLEOTIDE SEQUENCE</scope>
    <source>
        <strain evidence="1">28 12/20/2015</strain>
    </source>
</reference>
<name>A0ACA9N448_9GLOM</name>
<comment type="caution">
    <text evidence="1">The sequence shown here is derived from an EMBL/GenBank/DDBJ whole genome shotgun (WGS) entry which is preliminary data.</text>
</comment>
<protein>
    <submittedName>
        <fullName evidence="1">1479_t:CDS:1</fullName>
    </submittedName>
</protein>